<keyword evidence="3" id="KW-1185">Reference proteome</keyword>
<reference evidence="2 3" key="1">
    <citation type="submission" date="2024-10" db="EMBL/GenBank/DDBJ databases">
        <title>Updated reference genomes for cyclostephanoid diatoms.</title>
        <authorList>
            <person name="Roberts W.R."/>
            <person name="Alverson A.J."/>
        </authorList>
    </citation>
    <scope>NUCLEOTIDE SEQUENCE [LARGE SCALE GENOMIC DNA]</scope>
    <source>
        <strain evidence="2 3">AJA232-27</strain>
    </source>
</reference>
<dbReference type="PANTHER" id="PTHR13271">
    <property type="entry name" value="UNCHARACTERIZED PUTATIVE METHYLTRANSFERASE"/>
    <property type="match status" value="1"/>
</dbReference>
<dbReference type="InterPro" id="IPR050600">
    <property type="entry name" value="SETD3_SETD6_MTase"/>
</dbReference>
<dbReference type="AlphaFoldDB" id="A0ABD3M6D1"/>
<name>A0ABD3M6D1_9STRA</name>
<proteinExistence type="predicted"/>
<evidence type="ECO:0000256" key="1">
    <source>
        <dbReference type="SAM" id="SignalP"/>
    </source>
</evidence>
<keyword evidence="1" id="KW-0732">Signal</keyword>
<dbReference type="EMBL" id="JALLBG020000313">
    <property type="protein sequence ID" value="KAL3756120.1"/>
    <property type="molecule type" value="Genomic_DNA"/>
</dbReference>
<accession>A0ABD3M6D1</accession>
<evidence type="ECO:0000313" key="3">
    <source>
        <dbReference type="Proteomes" id="UP001530293"/>
    </source>
</evidence>
<dbReference type="InterPro" id="IPR046341">
    <property type="entry name" value="SET_dom_sf"/>
</dbReference>
<evidence type="ECO:0008006" key="4">
    <source>
        <dbReference type="Google" id="ProtNLM"/>
    </source>
</evidence>
<dbReference type="Proteomes" id="UP001530293">
    <property type="component" value="Unassembled WGS sequence"/>
</dbReference>
<dbReference type="PANTHER" id="PTHR13271:SF137">
    <property type="entry name" value="SET DOMAIN-CONTAINING PROTEIN"/>
    <property type="match status" value="1"/>
</dbReference>
<comment type="caution">
    <text evidence="2">The sequence shown here is derived from an EMBL/GenBank/DDBJ whole genome shotgun (WGS) entry which is preliminary data.</text>
</comment>
<gene>
    <name evidence="2" type="ORF">ACHAWU_005624</name>
</gene>
<feature type="signal peptide" evidence="1">
    <location>
        <begin position="1"/>
        <end position="29"/>
    </location>
</feature>
<organism evidence="2 3">
    <name type="scientific">Discostella pseudostelligera</name>
    <dbReference type="NCBI Taxonomy" id="259834"/>
    <lineage>
        <taxon>Eukaryota</taxon>
        <taxon>Sar</taxon>
        <taxon>Stramenopiles</taxon>
        <taxon>Ochrophyta</taxon>
        <taxon>Bacillariophyta</taxon>
        <taxon>Coscinodiscophyceae</taxon>
        <taxon>Thalassiosirophycidae</taxon>
        <taxon>Stephanodiscales</taxon>
        <taxon>Stephanodiscaceae</taxon>
        <taxon>Discostella</taxon>
    </lineage>
</organism>
<protein>
    <recommendedName>
        <fullName evidence="4">SET domain-containing protein</fullName>
    </recommendedName>
</protein>
<dbReference type="Gene3D" id="3.90.1410.10">
    <property type="entry name" value="set domain protein methyltransferase, domain 1"/>
    <property type="match status" value="1"/>
</dbReference>
<evidence type="ECO:0000313" key="2">
    <source>
        <dbReference type="EMBL" id="KAL3756120.1"/>
    </source>
</evidence>
<dbReference type="SUPFAM" id="SSF82199">
    <property type="entry name" value="SET domain"/>
    <property type="match status" value="1"/>
</dbReference>
<feature type="chain" id="PRO_5044887107" description="SET domain-containing protein" evidence="1">
    <location>
        <begin position="30"/>
        <end position="494"/>
    </location>
</feature>
<dbReference type="CDD" id="cd10527">
    <property type="entry name" value="SET_LSMT"/>
    <property type="match status" value="1"/>
</dbReference>
<sequence>MRLGHAVASASSSAAAALVLFGFRAAAFAPPVLPTNKLVATTSKSNKYIHKRHPTPTTTISNIDNVATTATTSSSLLRSTPIDINEYAPRNMPLLEEWATNNGIQKLDCLELYTEDGMDFQYITTADIPAGTTIMYVPADVCLSSSNIAMRLSSMSNTISQAVDQLTRIGGQNSISDFYLFVFLLVEYEAGENSAYRPYLDALPRLYFNSVSMTEFCYECLPPLVFSLSRLERVKFDNFKQVLAKVDLISDYVKRNEDVLKWAFNSVYTRAYADKEGQGSDVTITPLADMFNHGTETEIEMYFDEGGNAMAYTTVDVRANSPLRISYGCPTNPSFLFARYGFLDETSPATFCKIMDIPKTPENVDMGMDFSKMLFYHDTGDISPEVMDVVLYAKVLAGLKSSPETDGYKQAFYQAHMSGDENTKAMIHDQFRYETLSEIKKHVDKFLELLDSLEQKSYGKNLDEHPRLPLILRHNEFVKQTFLRVQANLSAAGV</sequence>